<dbReference type="AlphaFoldDB" id="A0A7J7KUG0"/>
<dbReference type="SUPFAM" id="SSF52047">
    <property type="entry name" value="RNI-like"/>
    <property type="match status" value="1"/>
</dbReference>
<gene>
    <name evidence="10" type="ORF">GIB67_040755</name>
</gene>
<evidence type="ECO:0000256" key="2">
    <source>
        <dbReference type="ARBA" id="ARBA00022614"/>
    </source>
</evidence>
<dbReference type="Proteomes" id="UP000541444">
    <property type="component" value="Unassembled WGS sequence"/>
</dbReference>
<dbReference type="InterPro" id="IPR055414">
    <property type="entry name" value="LRR_R13L4/SHOC2-like"/>
</dbReference>
<sequence>MGIWGGRPQDYNSLRDQVSQAAAKINDYVQLGGEINPSLLELKHLKSLNLSLNDFNGTSIPEFIGSLKSLQYLNLSNAGFGGKLPNQLDNLSNLYYLSLSGLYMVPVEIGNLEWLSHLSHLEHLDLSHNSFQGPIPRGLRNLTMLTDLHLSFNWFNTTIPDWLNSFNHLKHLDLNENTFHGTISATIDNPRRSQASTSIETTLKARYPISSEIFTDW</sequence>
<keyword evidence="11" id="KW-1185">Reference proteome</keyword>
<evidence type="ECO:0000313" key="11">
    <source>
        <dbReference type="Proteomes" id="UP000541444"/>
    </source>
</evidence>
<keyword evidence="5" id="KW-0677">Repeat</keyword>
<evidence type="ECO:0000256" key="1">
    <source>
        <dbReference type="ARBA" id="ARBA00004479"/>
    </source>
</evidence>
<keyword evidence="3" id="KW-0812">Transmembrane</keyword>
<reference evidence="10 11" key="1">
    <citation type="journal article" date="2020" name="IScience">
        <title>Genome Sequencing of the Endangered Kingdonia uniflora (Circaeasteraceae, Ranunculales) Reveals Potential Mechanisms of Evolutionary Specialization.</title>
        <authorList>
            <person name="Sun Y."/>
            <person name="Deng T."/>
            <person name="Zhang A."/>
            <person name="Moore M.J."/>
            <person name="Landis J.B."/>
            <person name="Lin N."/>
            <person name="Zhang H."/>
            <person name="Zhang X."/>
            <person name="Huang J."/>
            <person name="Zhang X."/>
            <person name="Sun H."/>
            <person name="Wang H."/>
        </authorList>
    </citation>
    <scope>NUCLEOTIDE SEQUENCE [LARGE SCALE GENOMIC DNA]</scope>
    <source>
        <strain evidence="10">TB1705</strain>
        <tissue evidence="10">Leaf</tissue>
    </source>
</reference>
<protein>
    <recommendedName>
        <fullName evidence="9">Disease resistance R13L4/SHOC-2-like LRR domain-containing protein</fullName>
    </recommendedName>
</protein>
<proteinExistence type="predicted"/>
<accession>A0A7J7KUG0</accession>
<dbReference type="GO" id="GO:0016020">
    <property type="term" value="C:membrane"/>
    <property type="evidence" value="ECO:0007669"/>
    <property type="project" value="UniProtKB-SubCell"/>
</dbReference>
<keyword evidence="7" id="KW-0472">Membrane</keyword>
<feature type="domain" description="Disease resistance R13L4/SHOC-2-like LRR" evidence="9">
    <location>
        <begin position="39"/>
        <end position="175"/>
    </location>
</feature>
<keyword evidence="6" id="KW-1133">Transmembrane helix</keyword>
<dbReference type="PANTHER" id="PTHR48063:SF112">
    <property type="entry name" value="RECEPTOR LIKE PROTEIN 30-LIKE"/>
    <property type="match status" value="1"/>
</dbReference>
<dbReference type="Pfam" id="PF23598">
    <property type="entry name" value="LRR_14"/>
    <property type="match status" value="1"/>
</dbReference>
<evidence type="ECO:0000256" key="7">
    <source>
        <dbReference type="ARBA" id="ARBA00023136"/>
    </source>
</evidence>
<dbReference type="InterPro" id="IPR032675">
    <property type="entry name" value="LRR_dom_sf"/>
</dbReference>
<evidence type="ECO:0000256" key="4">
    <source>
        <dbReference type="ARBA" id="ARBA00022729"/>
    </source>
</evidence>
<organism evidence="10 11">
    <name type="scientific">Kingdonia uniflora</name>
    <dbReference type="NCBI Taxonomy" id="39325"/>
    <lineage>
        <taxon>Eukaryota</taxon>
        <taxon>Viridiplantae</taxon>
        <taxon>Streptophyta</taxon>
        <taxon>Embryophyta</taxon>
        <taxon>Tracheophyta</taxon>
        <taxon>Spermatophyta</taxon>
        <taxon>Magnoliopsida</taxon>
        <taxon>Ranunculales</taxon>
        <taxon>Circaeasteraceae</taxon>
        <taxon>Kingdonia</taxon>
    </lineage>
</organism>
<evidence type="ECO:0000256" key="6">
    <source>
        <dbReference type="ARBA" id="ARBA00022989"/>
    </source>
</evidence>
<evidence type="ECO:0000313" key="10">
    <source>
        <dbReference type="EMBL" id="KAF6133991.1"/>
    </source>
</evidence>
<dbReference type="PANTHER" id="PTHR48063">
    <property type="entry name" value="LRR RECEPTOR-LIKE KINASE"/>
    <property type="match status" value="1"/>
</dbReference>
<evidence type="ECO:0000259" key="9">
    <source>
        <dbReference type="Pfam" id="PF23598"/>
    </source>
</evidence>
<keyword evidence="4" id="KW-0732">Signal</keyword>
<dbReference type="OrthoDB" id="1600340at2759"/>
<evidence type="ECO:0000256" key="8">
    <source>
        <dbReference type="ARBA" id="ARBA00023180"/>
    </source>
</evidence>
<evidence type="ECO:0000256" key="3">
    <source>
        <dbReference type="ARBA" id="ARBA00022692"/>
    </source>
</evidence>
<dbReference type="InterPro" id="IPR046956">
    <property type="entry name" value="RLP23-like"/>
</dbReference>
<dbReference type="EMBL" id="JACGCM010002894">
    <property type="protein sequence ID" value="KAF6133991.1"/>
    <property type="molecule type" value="Genomic_DNA"/>
</dbReference>
<evidence type="ECO:0000256" key="5">
    <source>
        <dbReference type="ARBA" id="ARBA00022737"/>
    </source>
</evidence>
<keyword evidence="2" id="KW-0433">Leucine-rich repeat</keyword>
<dbReference type="FunFam" id="3.80.10.10:FF:000041">
    <property type="entry name" value="LRR receptor-like serine/threonine-protein kinase ERECTA"/>
    <property type="match status" value="1"/>
</dbReference>
<comment type="caution">
    <text evidence="10">The sequence shown here is derived from an EMBL/GenBank/DDBJ whole genome shotgun (WGS) entry which is preliminary data.</text>
</comment>
<name>A0A7J7KUG0_9MAGN</name>
<comment type="subcellular location">
    <subcellularLocation>
        <location evidence="1">Membrane</location>
        <topology evidence="1">Single-pass type I membrane protein</topology>
    </subcellularLocation>
</comment>
<dbReference type="Gene3D" id="3.80.10.10">
    <property type="entry name" value="Ribonuclease Inhibitor"/>
    <property type="match status" value="2"/>
</dbReference>
<keyword evidence="8" id="KW-0325">Glycoprotein</keyword>